<dbReference type="InterPro" id="IPR000801">
    <property type="entry name" value="Esterase-like"/>
</dbReference>
<dbReference type="AlphaFoldDB" id="A0A0B8P315"/>
<accession>A0A0B8P315</accession>
<dbReference type="InterPro" id="IPR050583">
    <property type="entry name" value="Mycobacterial_A85_antigen"/>
</dbReference>
<gene>
    <name evidence="1" type="ORF">JCM19232_3568</name>
</gene>
<reference evidence="1 2" key="1">
    <citation type="submission" date="2015-01" db="EMBL/GenBank/DDBJ databases">
        <title>Vibrio sp. C5 JCM 19232 whole genome shotgun sequence.</title>
        <authorList>
            <person name="Sawabe T."/>
            <person name="Meirelles P."/>
            <person name="Feng G."/>
            <person name="Sayaka M."/>
            <person name="Hattori M."/>
            <person name="Ohkuma M."/>
        </authorList>
    </citation>
    <scope>NUCLEOTIDE SEQUENCE [LARGE SCALE GENOMIC DNA]</scope>
    <source>
        <strain evidence="1 2">JCM19232</strain>
    </source>
</reference>
<sequence>MLDKDRYLVIDNFELPQLGRTRTIRVYLPKDYHNSDSHYPVVYMHDGQNLFDSSISYGGDTWEIPRNVDSFFEGKDGVIVVGIDNGSEFDGLCRMYEYSPWKMDQDFILSDWDPLVYQSGGDGARYIEFITDTLKPYIDQTYRTKSERDNTVIAGSSMGGFISLFGIMQRPDVFSKAGVFSPAFWFNKPAMFDYLQSTELEQEIQVYMDMGTEESSGRGIGFEKIYLDGSNEANALLETKANIDLKYIVDEGAQHTESAWANRYPEMLSFFFK</sequence>
<dbReference type="PANTHER" id="PTHR48098:SF6">
    <property type="entry name" value="FERRI-BACILLIBACTIN ESTERASE BESA"/>
    <property type="match status" value="1"/>
</dbReference>
<dbReference type="PANTHER" id="PTHR48098">
    <property type="entry name" value="ENTEROCHELIN ESTERASE-RELATED"/>
    <property type="match status" value="1"/>
</dbReference>
<evidence type="ECO:0000313" key="1">
    <source>
        <dbReference type="EMBL" id="GAM60626.1"/>
    </source>
</evidence>
<dbReference type="Proteomes" id="UP000031670">
    <property type="component" value="Unassembled WGS sequence"/>
</dbReference>
<organism evidence="1 2">
    <name type="scientific">Vibrio ishigakensis</name>
    <dbReference type="NCBI Taxonomy" id="1481914"/>
    <lineage>
        <taxon>Bacteria</taxon>
        <taxon>Pseudomonadati</taxon>
        <taxon>Pseudomonadota</taxon>
        <taxon>Gammaproteobacteria</taxon>
        <taxon>Vibrionales</taxon>
        <taxon>Vibrionaceae</taxon>
        <taxon>Vibrio</taxon>
    </lineage>
</organism>
<dbReference type="Pfam" id="PF00756">
    <property type="entry name" value="Esterase"/>
    <property type="match status" value="1"/>
</dbReference>
<comment type="caution">
    <text evidence="1">The sequence shown here is derived from an EMBL/GenBank/DDBJ whole genome shotgun (WGS) entry which is preliminary data.</text>
</comment>
<evidence type="ECO:0000313" key="2">
    <source>
        <dbReference type="Proteomes" id="UP000031670"/>
    </source>
</evidence>
<protein>
    <submittedName>
        <fullName evidence="1">Putative alpha-dextrin endo-1</fullName>
    </submittedName>
</protein>
<reference evidence="1 2" key="2">
    <citation type="submission" date="2015-01" db="EMBL/GenBank/DDBJ databases">
        <authorList>
            <consortium name="NBRP consortium"/>
            <person name="Sawabe T."/>
            <person name="Meirelles P."/>
            <person name="Feng G."/>
            <person name="Sayaka M."/>
            <person name="Hattori M."/>
            <person name="Ohkuma M."/>
        </authorList>
    </citation>
    <scope>NUCLEOTIDE SEQUENCE [LARGE SCALE GENOMIC DNA]</scope>
    <source>
        <strain evidence="1 2">JCM19232</strain>
    </source>
</reference>
<name>A0A0B8P315_9VIBR</name>
<dbReference type="Gene3D" id="3.40.50.1820">
    <property type="entry name" value="alpha/beta hydrolase"/>
    <property type="match status" value="1"/>
</dbReference>
<dbReference type="InterPro" id="IPR029058">
    <property type="entry name" value="AB_hydrolase_fold"/>
</dbReference>
<dbReference type="SUPFAM" id="SSF53474">
    <property type="entry name" value="alpha/beta-Hydrolases"/>
    <property type="match status" value="1"/>
</dbReference>
<dbReference type="EMBL" id="BBSA01000002">
    <property type="protein sequence ID" value="GAM60626.1"/>
    <property type="molecule type" value="Genomic_DNA"/>
</dbReference>
<proteinExistence type="predicted"/>